<comment type="caution">
    <text evidence="3">The sequence shown here is derived from an EMBL/GenBank/DDBJ whole genome shotgun (WGS) entry which is preliminary data.</text>
</comment>
<feature type="domain" description="PKD" evidence="2">
    <location>
        <begin position="138"/>
        <end position="177"/>
    </location>
</feature>
<dbReference type="CDD" id="cd00146">
    <property type="entry name" value="PKD"/>
    <property type="match status" value="2"/>
</dbReference>
<reference evidence="3" key="1">
    <citation type="submission" date="2022-10" db="EMBL/GenBank/DDBJ databases">
        <title>Gaoshiqiia sediminis gen. nov., sp. nov., isolated from coastal sediment.</title>
        <authorList>
            <person name="Yu W.X."/>
            <person name="Mu D.S."/>
            <person name="Du J.Z."/>
            <person name="Liang Y.Q."/>
        </authorList>
    </citation>
    <scope>NUCLEOTIDE SEQUENCE</scope>
    <source>
        <strain evidence="3">A06</strain>
    </source>
</reference>
<keyword evidence="4" id="KW-1185">Reference proteome</keyword>
<proteinExistence type="predicted"/>
<dbReference type="InterPro" id="IPR035986">
    <property type="entry name" value="PKD_dom_sf"/>
</dbReference>
<dbReference type="PROSITE" id="PS50093">
    <property type="entry name" value="PKD"/>
    <property type="match status" value="2"/>
</dbReference>
<dbReference type="Proteomes" id="UP001163821">
    <property type="component" value="Unassembled WGS sequence"/>
</dbReference>
<dbReference type="AlphaFoldDB" id="A0AA41Y6U1"/>
<evidence type="ECO:0000256" key="1">
    <source>
        <dbReference type="SAM" id="MobiDB-lite"/>
    </source>
</evidence>
<dbReference type="InterPro" id="IPR013783">
    <property type="entry name" value="Ig-like_fold"/>
</dbReference>
<dbReference type="InterPro" id="IPR000601">
    <property type="entry name" value="PKD_dom"/>
</dbReference>
<sequence>MLLSSAAYGYGQENYATNVRTMALDDQKLYIDYDVIAEDGTRYFYVSLIINYDGKEVIPNPEHLSGDYGPVSAPGRKIISWNFPAEFMEDTSKIAINVIAINRDYLPRAAFKTTPSGRNFYAPCEIRFANSSMYSDQYEWDFGDPDSGAENYSQEENPAHTFSKVGKYTVSLTAYNSGLRLKSTYYETITVKDRGTTAADFKIVGFDNLSSKKVPATLEFINESINADRFNWNFGDPQSGPDKNTSPERNPSHKYKHPGHYQIELTVRNSIKDITSTKTIEIDLATTNSTLSSKNNLNVLSTFKKHRTRKNLWLAAGISSLGAGIYTLVESNRLYDDYQMATDDAEDLHSKIKTYDRITPVAFGISALCAVEVVIQATKQSNASDQLSFQLIPLDEGGAAKLTYHF</sequence>
<protein>
    <submittedName>
        <fullName evidence="3">PKD domain-containing protein</fullName>
    </submittedName>
</protein>
<evidence type="ECO:0000259" key="2">
    <source>
        <dbReference type="PROSITE" id="PS50093"/>
    </source>
</evidence>
<accession>A0AA41Y6U1</accession>
<dbReference type="Gene3D" id="2.60.40.10">
    <property type="entry name" value="Immunoglobulins"/>
    <property type="match status" value="2"/>
</dbReference>
<evidence type="ECO:0000313" key="3">
    <source>
        <dbReference type="EMBL" id="MCW0482531.1"/>
    </source>
</evidence>
<dbReference type="SUPFAM" id="SSF49299">
    <property type="entry name" value="PKD domain"/>
    <property type="match status" value="2"/>
</dbReference>
<feature type="domain" description="PKD" evidence="2">
    <location>
        <begin position="230"/>
        <end position="289"/>
    </location>
</feature>
<dbReference type="RefSeq" id="WP_282591136.1">
    <property type="nucleotide sequence ID" value="NZ_JAPAAF010000007.1"/>
</dbReference>
<dbReference type="EMBL" id="JAPAAF010000007">
    <property type="protein sequence ID" value="MCW0482531.1"/>
    <property type="molecule type" value="Genomic_DNA"/>
</dbReference>
<dbReference type="InterPro" id="IPR022409">
    <property type="entry name" value="PKD/Chitinase_dom"/>
</dbReference>
<evidence type="ECO:0000313" key="4">
    <source>
        <dbReference type="Proteomes" id="UP001163821"/>
    </source>
</evidence>
<dbReference type="SMART" id="SM00089">
    <property type="entry name" value="PKD"/>
    <property type="match status" value="2"/>
</dbReference>
<organism evidence="3 4">
    <name type="scientific">Gaoshiqia sediminis</name>
    <dbReference type="NCBI Taxonomy" id="2986998"/>
    <lineage>
        <taxon>Bacteria</taxon>
        <taxon>Pseudomonadati</taxon>
        <taxon>Bacteroidota</taxon>
        <taxon>Bacteroidia</taxon>
        <taxon>Marinilabiliales</taxon>
        <taxon>Prolixibacteraceae</taxon>
        <taxon>Gaoshiqia</taxon>
    </lineage>
</organism>
<dbReference type="Pfam" id="PF18911">
    <property type="entry name" value="PKD_4"/>
    <property type="match status" value="2"/>
</dbReference>
<feature type="region of interest" description="Disordered" evidence="1">
    <location>
        <begin position="232"/>
        <end position="258"/>
    </location>
</feature>
<gene>
    <name evidence="3" type="ORF">N2K84_07305</name>
</gene>
<name>A0AA41Y6U1_9BACT</name>